<keyword evidence="4" id="KW-1185">Reference proteome</keyword>
<name>A0A1G8JAI9_9PSED</name>
<dbReference type="CDD" id="cd07990">
    <property type="entry name" value="LPLAT_LCLAT1-like"/>
    <property type="match status" value="1"/>
</dbReference>
<keyword evidence="1" id="KW-0812">Transmembrane</keyword>
<dbReference type="PANTHER" id="PTHR10983:SF16">
    <property type="entry name" value="LYSOCARDIOLIPIN ACYLTRANSFERASE 1"/>
    <property type="match status" value="1"/>
</dbReference>
<keyword evidence="1" id="KW-0472">Membrane</keyword>
<dbReference type="GO" id="GO:0016746">
    <property type="term" value="F:acyltransferase activity"/>
    <property type="evidence" value="ECO:0007669"/>
    <property type="project" value="UniProtKB-KW"/>
</dbReference>
<dbReference type="AlphaFoldDB" id="A0A1G8JAI9"/>
<reference evidence="4" key="1">
    <citation type="submission" date="2016-10" db="EMBL/GenBank/DDBJ databases">
        <authorList>
            <person name="Varghese N."/>
            <person name="Submissions S."/>
        </authorList>
    </citation>
    <scope>NUCLEOTIDE SEQUENCE [LARGE SCALE GENOMIC DNA]</scope>
    <source>
        <strain evidence="4">CCM 7469</strain>
    </source>
</reference>
<dbReference type="Pfam" id="PF01553">
    <property type="entry name" value="Acyltransferase"/>
    <property type="match status" value="1"/>
</dbReference>
<evidence type="ECO:0000256" key="1">
    <source>
        <dbReference type="SAM" id="Phobius"/>
    </source>
</evidence>
<gene>
    <name evidence="3" type="ORF">SAMN05216272_107272</name>
</gene>
<dbReference type="SMART" id="SM00563">
    <property type="entry name" value="PlsC"/>
    <property type="match status" value="1"/>
</dbReference>
<keyword evidence="3" id="KW-0808">Transferase</keyword>
<dbReference type="Proteomes" id="UP000199636">
    <property type="component" value="Unassembled WGS sequence"/>
</dbReference>
<feature type="domain" description="Phospholipid/glycerol acyltransferase" evidence="2">
    <location>
        <begin position="85"/>
        <end position="227"/>
    </location>
</feature>
<proteinExistence type="predicted"/>
<dbReference type="RefSeq" id="WP_090264606.1">
    <property type="nucleotide sequence ID" value="NZ_FNDS01000007.1"/>
</dbReference>
<dbReference type="EMBL" id="FNDS01000007">
    <property type="protein sequence ID" value="SDI28288.1"/>
    <property type="molecule type" value="Genomic_DNA"/>
</dbReference>
<protein>
    <submittedName>
        <fullName evidence="3">1-acyl-sn-glycerol-3-phosphate acyltransferase</fullName>
    </submittedName>
</protein>
<dbReference type="PANTHER" id="PTHR10983">
    <property type="entry name" value="1-ACYLGLYCEROL-3-PHOSPHATE ACYLTRANSFERASE-RELATED"/>
    <property type="match status" value="1"/>
</dbReference>
<organism evidence="3 4">
    <name type="scientific">Pseudomonas panipatensis</name>
    <dbReference type="NCBI Taxonomy" id="428992"/>
    <lineage>
        <taxon>Bacteria</taxon>
        <taxon>Pseudomonadati</taxon>
        <taxon>Pseudomonadota</taxon>
        <taxon>Gammaproteobacteria</taxon>
        <taxon>Pseudomonadales</taxon>
        <taxon>Pseudomonadaceae</taxon>
        <taxon>Pseudomonas</taxon>
    </lineage>
</organism>
<dbReference type="SUPFAM" id="SSF69593">
    <property type="entry name" value="Glycerol-3-phosphate (1)-acyltransferase"/>
    <property type="match status" value="1"/>
</dbReference>
<sequence>MWATLTGVIASFLLLLNTLILIGPMLLIALLKLILPGKPLKDACSKGVMWIAETWAEIDKLIFALMTPTVWDIRGASELRRDTSYLVVSNHQSWVDIPALVQAFNRKTPYFKFFLKKELIWVPFLGLAFWALDYPFMKRYSKAFLDKHPQLKGKDLEITRAACEKFKGLPVTVVNYLEGTRFTPAKRAQQQSPYRNLLKPKAGGVAFVLAALGEQLDAMLDVTLVYPEGRKPGFWDLLCGRVERVIVDIRTHAIDPALWQGDYENDPQFRQYVQDWVSRLWQEKDARIDNLHRAP</sequence>
<dbReference type="OrthoDB" id="319710at2"/>
<dbReference type="InterPro" id="IPR002123">
    <property type="entry name" value="Plipid/glycerol_acylTrfase"/>
</dbReference>
<feature type="transmembrane region" description="Helical" evidence="1">
    <location>
        <begin position="6"/>
        <end position="31"/>
    </location>
</feature>
<dbReference type="STRING" id="428992.SAMN05216272_107272"/>
<evidence type="ECO:0000313" key="3">
    <source>
        <dbReference type="EMBL" id="SDI28288.1"/>
    </source>
</evidence>
<evidence type="ECO:0000259" key="2">
    <source>
        <dbReference type="SMART" id="SM00563"/>
    </source>
</evidence>
<accession>A0A1G8JAI9</accession>
<keyword evidence="3" id="KW-0012">Acyltransferase</keyword>
<keyword evidence="1" id="KW-1133">Transmembrane helix</keyword>
<dbReference type="NCBIfam" id="NF010621">
    <property type="entry name" value="PRK14014.1"/>
    <property type="match status" value="1"/>
</dbReference>
<evidence type="ECO:0000313" key="4">
    <source>
        <dbReference type="Proteomes" id="UP000199636"/>
    </source>
</evidence>